<evidence type="ECO:0000256" key="3">
    <source>
        <dbReference type="SAM" id="SignalP"/>
    </source>
</evidence>
<dbReference type="PANTHER" id="PTHR43669">
    <property type="entry name" value="5-KETO-D-GLUCONATE 5-REDUCTASE"/>
    <property type="match status" value="1"/>
</dbReference>
<keyword evidence="5" id="KW-1185">Reference proteome</keyword>
<accession>A0A2V1DGT6</accession>
<protein>
    <submittedName>
        <fullName evidence="4">NAD(P)-binding protein</fullName>
    </submittedName>
</protein>
<comment type="similarity">
    <text evidence="1">Belongs to the short-chain dehydrogenases/reductases (SDR) family.</text>
</comment>
<gene>
    <name evidence="4" type="ORF">DM02DRAFT_616574</name>
</gene>
<dbReference type="Proteomes" id="UP000244855">
    <property type="component" value="Unassembled WGS sequence"/>
</dbReference>
<feature type="chain" id="PRO_5015978829" evidence="3">
    <location>
        <begin position="21"/>
        <end position="235"/>
    </location>
</feature>
<keyword evidence="3" id="KW-0732">Signal</keyword>
<evidence type="ECO:0000313" key="4">
    <source>
        <dbReference type="EMBL" id="PVH97367.1"/>
    </source>
</evidence>
<dbReference type="SUPFAM" id="SSF51735">
    <property type="entry name" value="NAD(P)-binding Rossmann-fold domains"/>
    <property type="match status" value="1"/>
</dbReference>
<dbReference type="Pfam" id="PF00106">
    <property type="entry name" value="adh_short"/>
    <property type="match status" value="1"/>
</dbReference>
<dbReference type="PANTHER" id="PTHR43669:SF4">
    <property type="entry name" value="SHORT-CHAIN DEHYDROGENASE"/>
    <property type="match status" value="1"/>
</dbReference>
<reference evidence="4 5" key="1">
    <citation type="journal article" date="2018" name="Sci. Rep.">
        <title>Comparative genomics provides insights into the lifestyle and reveals functional heterogeneity of dark septate endophytic fungi.</title>
        <authorList>
            <person name="Knapp D.G."/>
            <person name="Nemeth J.B."/>
            <person name="Barry K."/>
            <person name="Hainaut M."/>
            <person name="Henrissat B."/>
            <person name="Johnson J."/>
            <person name="Kuo A."/>
            <person name="Lim J.H.P."/>
            <person name="Lipzen A."/>
            <person name="Nolan M."/>
            <person name="Ohm R.A."/>
            <person name="Tamas L."/>
            <person name="Grigoriev I.V."/>
            <person name="Spatafora J.W."/>
            <person name="Nagy L.G."/>
            <person name="Kovacs G.M."/>
        </authorList>
    </citation>
    <scope>NUCLEOTIDE SEQUENCE [LARGE SCALE GENOMIC DNA]</scope>
    <source>
        <strain evidence="4 5">DSE2036</strain>
    </source>
</reference>
<evidence type="ECO:0000256" key="2">
    <source>
        <dbReference type="ARBA" id="ARBA00023002"/>
    </source>
</evidence>
<evidence type="ECO:0000313" key="5">
    <source>
        <dbReference type="Proteomes" id="UP000244855"/>
    </source>
</evidence>
<keyword evidence="2" id="KW-0560">Oxidoreductase</keyword>
<feature type="signal peptide" evidence="3">
    <location>
        <begin position="1"/>
        <end position="20"/>
    </location>
</feature>
<evidence type="ECO:0000256" key="1">
    <source>
        <dbReference type="ARBA" id="ARBA00006484"/>
    </source>
</evidence>
<proteinExistence type="inferred from homology"/>
<dbReference type="EMBL" id="KZ805438">
    <property type="protein sequence ID" value="PVH97367.1"/>
    <property type="molecule type" value="Genomic_DNA"/>
</dbReference>
<dbReference type="InterPro" id="IPR002347">
    <property type="entry name" value="SDR_fam"/>
</dbReference>
<organism evidence="4 5">
    <name type="scientific">Periconia macrospinosa</name>
    <dbReference type="NCBI Taxonomy" id="97972"/>
    <lineage>
        <taxon>Eukaryota</taxon>
        <taxon>Fungi</taxon>
        <taxon>Dikarya</taxon>
        <taxon>Ascomycota</taxon>
        <taxon>Pezizomycotina</taxon>
        <taxon>Dothideomycetes</taxon>
        <taxon>Pleosporomycetidae</taxon>
        <taxon>Pleosporales</taxon>
        <taxon>Massarineae</taxon>
        <taxon>Periconiaceae</taxon>
        <taxon>Periconia</taxon>
    </lineage>
</organism>
<dbReference type="InterPro" id="IPR036291">
    <property type="entry name" value="NAD(P)-bd_dom_sf"/>
</dbReference>
<dbReference type="Gene3D" id="3.40.50.720">
    <property type="entry name" value="NAD(P)-binding Rossmann-like Domain"/>
    <property type="match status" value="1"/>
</dbReference>
<name>A0A2V1DGT6_9PLEO</name>
<dbReference type="OrthoDB" id="5336600at2759"/>
<dbReference type="GO" id="GO:0016491">
    <property type="term" value="F:oxidoreductase activity"/>
    <property type="evidence" value="ECO:0007669"/>
    <property type="project" value="UniProtKB-KW"/>
</dbReference>
<dbReference type="AlphaFoldDB" id="A0A2V1DGT6"/>
<dbReference type="STRING" id="97972.A0A2V1DGT6"/>
<sequence>MSTSSPILLLLGAGSNVGEAVSSTFTSKGYRVALVSRQASGTNTDQKIYIQGDLFDPSSIPSIFSKVKEQFGGVPSVVVYNASKVHYNDAENPFSLKLEDLDHSFKLNTLSAYAAAKEATAGFEQLPADASRTFIYTGNLMNRITLPTMLDLGVGKAATAHFIESASKAFAEKGYKYYFADERLEDGEPLYNGVNGDAHAEHFAVLAEHKKQEEWCQTFVKGIGYKKFEYLAKAE</sequence>